<name>A0ABN4JV73_9BACL</name>
<dbReference type="Proteomes" id="UP000065533">
    <property type="component" value="Chromosome"/>
</dbReference>
<keyword evidence="2" id="KW-1185">Reference proteome</keyword>
<accession>A0ABN4JV73</accession>
<gene>
    <name evidence="1" type="ORF">AUO94_02430</name>
</gene>
<dbReference type="RefSeq" id="WP_058384246.1">
    <property type="nucleotide sequence ID" value="NZ_CP013661.2"/>
</dbReference>
<organism evidence="1 2">
    <name type="scientific">Planococcus kocurii</name>
    <dbReference type="NCBI Taxonomy" id="1374"/>
    <lineage>
        <taxon>Bacteria</taxon>
        <taxon>Bacillati</taxon>
        <taxon>Bacillota</taxon>
        <taxon>Bacilli</taxon>
        <taxon>Bacillales</taxon>
        <taxon>Caryophanaceae</taxon>
        <taxon>Planococcus</taxon>
    </lineage>
</organism>
<reference evidence="1" key="1">
    <citation type="submission" date="2016-01" db="EMBL/GenBank/DDBJ databases">
        <title>Complete genome of Planococcus kocurri type strain.</title>
        <authorList>
            <person name="See-Too W.S."/>
        </authorList>
    </citation>
    <scope>NUCLEOTIDE SEQUENCE [LARGE SCALE GENOMIC DNA]</scope>
    <source>
        <strain evidence="1">ATCC 43650</strain>
    </source>
</reference>
<evidence type="ECO:0000313" key="1">
    <source>
        <dbReference type="EMBL" id="ALS77570.1"/>
    </source>
</evidence>
<protein>
    <submittedName>
        <fullName evidence="1">Uncharacterized protein</fullName>
    </submittedName>
</protein>
<dbReference type="EMBL" id="CP013661">
    <property type="protein sequence ID" value="ALS77570.1"/>
    <property type="molecule type" value="Genomic_DNA"/>
</dbReference>
<evidence type="ECO:0000313" key="2">
    <source>
        <dbReference type="Proteomes" id="UP000065533"/>
    </source>
</evidence>
<proteinExistence type="predicted"/>
<sequence length="67" mass="8156">MVIIYYFVDHKKKKIHQRQFAGDRCDFVETPVEKREFTDQVEYVQQLKNKDLYEMCKYCQQAQSISS</sequence>